<protein>
    <recommendedName>
        <fullName evidence="6">Pentatricopeptide repeat-containing protein</fullName>
    </recommendedName>
</protein>
<dbReference type="InterPro" id="IPR002885">
    <property type="entry name" value="PPR_rpt"/>
</dbReference>
<feature type="repeat" description="PPR" evidence="3">
    <location>
        <begin position="1103"/>
        <end position="1137"/>
    </location>
</feature>
<feature type="repeat" description="PPR" evidence="3">
    <location>
        <begin position="858"/>
        <end position="892"/>
    </location>
</feature>
<accession>A0AA88RS83</accession>
<feature type="repeat" description="PPR" evidence="3">
    <location>
        <begin position="407"/>
        <end position="441"/>
    </location>
</feature>
<evidence type="ECO:0000313" key="5">
    <source>
        <dbReference type="Proteomes" id="UP001187471"/>
    </source>
</evidence>
<keyword evidence="2" id="KW-0677">Repeat</keyword>
<dbReference type="EMBL" id="JAVXUO010000184">
    <property type="protein sequence ID" value="KAK2994612.1"/>
    <property type="molecule type" value="Genomic_DNA"/>
</dbReference>
<dbReference type="NCBIfam" id="TIGR00756">
    <property type="entry name" value="PPR"/>
    <property type="match status" value="7"/>
</dbReference>
<dbReference type="Pfam" id="PF13041">
    <property type="entry name" value="PPR_2"/>
    <property type="match status" value="2"/>
</dbReference>
<evidence type="ECO:0000256" key="3">
    <source>
        <dbReference type="PROSITE-ProRule" id="PRU00708"/>
    </source>
</evidence>
<feature type="repeat" description="PPR" evidence="3">
    <location>
        <begin position="270"/>
        <end position="304"/>
    </location>
</feature>
<evidence type="ECO:0008006" key="6">
    <source>
        <dbReference type="Google" id="ProtNLM"/>
    </source>
</evidence>
<sequence>MLHNLITLHHQLNACVKQVSSLFPLFPINHHFFTTSPEEQQSTLPSPSTQKTNNLYLNAPSVNFHGIAESVILKSSHLWDKKGQNFCNPSLKDQLLHLSSIPPKHIRRFWRISELKPEHVLEILLGFDFDTATFEIEAKKVEPLWGIFKWASEQSRDFRHLPQSCKVMASILVRAGLFRDVEFLLSTMGSEEILLDSHEIFSELIEGYVATIDLKGAVLTYDRMRGLGLVPSLPSYRALLNYLVQMSDTHLVYRVFVDMLDMGLGVSIAEKSTCDSVIQLLCRDGKVQEARNLVKKVITFGMEPSKLVIDAIAIGYCEKKDYDDLLSFFAEVNRAPDDVVGNKIIFSLCRNFGVERAIWFLQELELLGYSPDEITFGILIGCSCRERKLKNAFSCLSEVFSRGLKPHIYSYNALIGGVFQEGMWTHAREVLHEMDDRGVTPDMSTFRVLLAGYCKARQFDEVKSIVAMMADCGLIQLSSLDDPVFKAFMVLGLNQLTVRVRRDNDFGFSKTEFFDNLGNGLYLETDMDEYEKTMTGVLDGSMIPDYSCLVLKDCRDKNLKNRVVMLDEMVRWGQELSLSAFSTLLKELCALSCSAKAITSLLDKFPKLTNQLDQETLNLLVQVQSRKGYTHRAKVIVNQMLHKHLHIKNETYTALLTSLCKRRNLRWLDHFWLLAREDKWLPELSDCKVLIGNLCQREMLKETLELFEAMLVGYPLMVSDTFHAFLEKLCDMGFTGTAHDLAQELSNRGCVVDRKAYNYLIGGFCKEKRFSEAFRIADTMLAKNMTPQFDVSVLLIRQLCGAGKSVRAVSLTEIISREQPSVSLSSHCALMGGYCRKGMVGEAASLVQDILLKGLIPDTAVYNVLIQGFSQAKNFRKVGEILAVMIRKNMSISISSYRKLVSSMCMEGRIPFASSVKEHMLKESNPSYIIIYNILIFYLFLSGNSALVDTLLDEFQGRGFQPDVVTYDFLVYGFCRCKAVSTSLQHLSAMMSKGLRPSNRSLKAVITSQCYGGELVQALKLSHEMEYRGILHGSVIQNGIVEGLLTHGKFQEAVNFLNRMVEKGLIPENINYDNLIKRLSWCGSQEKAVDLLDIMLKRGNTPNYTSYDSLIQGFCTCHKLDEALDFHSEMLNRNLKPNIKTWTVLIHNLCEDGKTEKAEMLLHSMVQAGEIPSREIYCSIVDRYRSENNLRKASELLHAMQQKGYEPDFETQWSLIRNLSTSNDKNNADNSGGFLSRLLSDSGFVRRRDPKAKLG</sequence>
<name>A0AA88RS83_9ASTE</name>
<feature type="repeat" description="PPR" evidence="3">
    <location>
        <begin position="372"/>
        <end position="406"/>
    </location>
</feature>
<dbReference type="AlphaFoldDB" id="A0AA88RS83"/>
<organism evidence="4 5">
    <name type="scientific">Escallonia rubra</name>
    <dbReference type="NCBI Taxonomy" id="112253"/>
    <lineage>
        <taxon>Eukaryota</taxon>
        <taxon>Viridiplantae</taxon>
        <taxon>Streptophyta</taxon>
        <taxon>Embryophyta</taxon>
        <taxon>Tracheophyta</taxon>
        <taxon>Spermatophyta</taxon>
        <taxon>Magnoliopsida</taxon>
        <taxon>eudicotyledons</taxon>
        <taxon>Gunneridae</taxon>
        <taxon>Pentapetalae</taxon>
        <taxon>asterids</taxon>
        <taxon>campanulids</taxon>
        <taxon>Escalloniales</taxon>
        <taxon>Escalloniaceae</taxon>
        <taxon>Escallonia</taxon>
    </lineage>
</organism>
<dbReference type="PANTHER" id="PTHR46128:SF170">
    <property type="entry name" value="PENTACOTRIPEPTIDE-REPEAT REGION OF PRORP DOMAIN-CONTAINING PROTEIN"/>
    <property type="match status" value="1"/>
</dbReference>
<dbReference type="InterPro" id="IPR050872">
    <property type="entry name" value="PPR_P_subfamily"/>
</dbReference>
<evidence type="ECO:0000256" key="2">
    <source>
        <dbReference type="ARBA" id="ARBA00022737"/>
    </source>
</evidence>
<gene>
    <name evidence="4" type="ORF">RJ640_025666</name>
</gene>
<proteinExistence type="inferred from homology"/>
<evidence type="ECO:0000256" key="1">
    <source>
        <dbReference type="ARBA" id="ARBA00007626"/>
    </source>
</evidence>
<feature type="repeat" description="PPR" evidence="3">
    <location>
        <begin position="823"/>
        <end position="857"/>
    </location>
</feature>
<reference evidence="4" key="1">
    <citation type="submission" date="2022-12" db="EMBL/GenBank/DDBJ databases">
        <title>Draft genome assemblies for two species of Escallonia (Escalloniales).</title>
        <authorList>
            <person name="Chanderbali A."/>
            <person name="Dervinis C."/>
            <person name="Anghel I."/>
            <person name="Soltis D."/>
            <person name="Soltis P."/>
            <person name="Zapata F."/>
        </authorList>
    </citation>
    <scope>NUCLEOTIDE SEQUENCE</scope>
    <source>
        <strain evidence="4">UCBG92.1500</strain>
        <tissue evidence="4">Leaf</tissue>
    </source>
</reference>
<comment type="caution">
    <text evidence="4">The sequence shown here is derived from an EMBL/GenBank/DDBJ whole genome shotgun (WGS) entry which is preliminary data.</text>
</comment>
<feature type="repeat" description="PPR" evidence="3">
    <location>
        <begin position="963"/>
        <end position="997"/>
    </location>
</feature>
<feature type="repeat" description="PPR" evidence="3">
    <location>
        <begin position="1138"/>
        <end position="1172"/>
    </location>
</feature>
<dbReference type="Gene3D" id="1.25.40.10">
    <property type="entry name" value="Tetratricopeptide repeat domain"/>
    <property type="match status" value="7"/>
</dbReference>
<evidence type="ECO:0000313" key="4">
    <source>
        <dbReference type="EMBL" id="KAK2994612.1"/>
    </source>
</evidence>
<dbReference type="InterPro" id="IPR011990">
    <property type="entry name" value="TPR-like_helical_dom_sf"/>
</dbReference>
<comment type="similarity">
    <text evidence="1">Belongs to the PPR family. P subfamily.</text>
</comment>
<feature type="repeat" description="PPR" evidence="3">
    <location>
        <begin position="442"/>
        <end position="476"/>
    </location>
</feature>
<keyword evidence="5" id="KW-1185">Reference proteome</keyword>
<dbReference type="Pfam" id="PF01535">
    <property type="entry name" value="PPR"/>
    <property type="match status" value="7"/>
</dbReference>
<feature type="repeat" description="PPR" evidence="3">
    <location>
        <begin position="1173"/>
        <end position="1207"/>
    </location>
</feature>
<dbReference type="PROSITE" id="PS51375">
    <property type="entry name" value="PPR"/>
    <property type="match status" value="12"/>
</dbReference>
<feature type="repeat" description="PPR" evidence="3">
    <location>
        <begin position="1033"/>
        <end position="1067"/>
    </location>
</feature>
<dbReference type="Proteomes" id="UP001187471">
    <property type="component" value="Unassembled WGS sequence"/>
</dbReference>
<feature type="repeat" description="PPR" evidence="3">
    <location>
        <begin position="753"/>
        <end position="787"/>
    </location>
</feature>
<dbReference type="PANTHER" id="PTHR46128">
    <property type="entry name" value="MITOCHONDRIAL GROUP I INTRON SPLICING FACTOR CCM1"/>
    <property type="match status" value="1"/>
</dbReference>